<comment type="caution">
    <text evidence="13">The sequence shown here is derived from an EMBL/GenBank/DDBJ whole genome shotgun (WGS) entry which is preliminary data.</text>
</comment>
<evidence type="ECO:0000256" key="1">
    <source>
        <dbReference type="ARBA" id="ARBA00001400"/>
    </source>
</evidence>
<keyword evidence="9" id="KW-0963">Cytoplasm</keyword>
<dbReference type="NCBIfam" id="TIGR00628">
    <property type="entry name" value="ung"/>
    <property type="match status" value="1"/>
</dbReference>
<dbReference type="Proteomes" id="UP000700248">
    <property type="component" value="Unassembled WGS sequence"/>
</dbReference>
<dbReference type="Gene3D" id="3.40.470.10">
    <property type="entry name" value="Uracil-DNA glycosylase-like domain"/>
    <property type="match status" value="1"/>
</dbReference>
<evidence type="ECO:0000256" key="3">
    <source>
        <dbReference type="ARBA" id="ARBA00008184"/>
    </source>
</evidence>
<dbReference type="HAMAP" id="MF_00148">
    <property type="entry name" value="UDG"/>
    <property type="match status" value="1"/>
</dbReference>
<keyword evidence="13" id="KW-0326">Glycosidase</keyword>
<dbReference type="CDD" id="cd10027">
    <property type="entry name" value="UDG-F1-like"/>
    <property type="match status" value="1"/>
</dbReference>
<evidence type="ECO:0000256" key="11">
    <source>
        <dbReference type="RuleBase" id="RU003780"/>
    </source>
</evidence>
<evidence type="ECO:0000259" key="12">
    <source>
        <dbReference type="SMART" id="SM00986"/>
    </source>
</evidence>
<dbReference type="GO" id="GO:0097510">
    <property type="term" value="P:base-excision repair, AP site formation via deaminated base removal"/>
    <property type="evidence" value="ECO:0007669"/>
    <property type="project" value="TreeGrafter"/>
</dbReference>
<feature type="domain" description="Uracil-DNA glycosylase-like" evidence="12">
    <location>
        <begin position="73"/>
        <end position="241"/>
    </location>
</feature>
<dbReference type="InterPro" id="IPR005122">
    <property type="entry name" value="Uracil-DNA_glycosylase-like"/>
</dbReference>
<dbReference type="GO" id="GO:0005737">
    <property type="term" value="C:cytoplasm"/>
    <property type="evidence" value="ECO:0007669"/>
    <property type="project" value="UniProtKB-SubCell"/>
</dbReference>
<evidence type="ECO:0000256" key="8">
    <source>
        <dbReference type="ARBA" id="ARBA00023204"/>
    </source>
</evidence>
<comment type="subcellular location">
    <subcellularLocation>
        <location evidence="9">Cytoplasm</location>
    </subcellularLocation>
</comment>
<evidence type="ECO:0000313" key="14">
    <source>
        <dbReference type="EMBL" id="NJB65099.1"/>
    </source>
</evidence>
<evidence type="ECO:0000256" key="2">
    <source>
        <dbReference type="ARBA" id="ARBA00002631"/>
    </source>
</evidence>
<comment type="similarity">
    <text evidence="3 9 11">Belongs to the uracil-DNA glycosylase (UDG) superfamily. UNG family.</text>
</comment>
<dbReference type="RefSeq" id="WP_229711034.1">
    <property type="nucleotide sequence ID" value="NZ_BMCQ01000001.1"/>
</dbReference>
<evidence type="ECO:0000256" key="9">
    <source>
        <dbReference type="HAMAP-Rule" id="MF_00148"/>
    </source>
</evidence>
<evidence type="ECO:0000256" key="4">
    <source>
        <dbReference type="ARBA" id="ARBA00012030"/>
    </source>
</evidence>
<dbReference type="EC" id="3.2.2.27" evidence="4 9"/>
<dbReference type="NCBIfam" id="NF003588">
    <property type="entry name" value="PRK05254.1-1"/>
    <property type="match status" value="1"/>
</dbReference>
<dbReference type="NCBIfam" id="NF003589">
    <property type="entry name" value="PRK05254.1-2"/>
    <property type="match status" value="1"/>
</dbReference>
<dbReference type="PROSITE" id="PS00130">
    <property type="entry name" value="U_DNA_GLYCOSYLASE"/>
    <property type="match status" value="1"/>
</dbReference>
<keyword evidence="7 9" id="KW-0378">Hydrolase</keyword>
<gene>
    <name evidence="9" type="primary">ung</name>
    <name evidence="14" type="ORF">GGR41_001328</name>
    <name evidence="13" type="ORF">K8U84_03535</name>
</gene>
<feature type="active site" description="Proton acceptor" evidence="9 10">
    <location>
        <position position="88"/>
    </location>
</feature>
<dbReference type="PANTHER" id="PTHR11264">
    <property type="entry name" value="URACIL-DNA GLYCOSYLASE"/>
    <property type="match status" value="1"/>
</dbReference>
<protein>
    <recommendedName>
        <fullName evidence="5 9">Uracil-DNA glycosylase</fullName>
        <shortName evidence="9">UDG</shortName>
        <ecNumber evidence="4 9">3.2.2.27</ecNumber>
    </recommendedName>
</protein>
<dbReference type="InterPro" id="IPR002043">
    <property type="entry name" value="UDG_fam1"/>
</dbReference>
<evidence type="ECO:0000256" key="5">
    <source>
        <dbReference type="ARBA" id="ARBA00018429"/>
    </source>
</evidence>
<evidence type="ECO:0000313" key="15">
    <source>
        <dbReference type="Proteomes" id="UP000700248"/>
    </source>
</evidence>
<organism evidence="13 15">
    <name type="scientific">Paenalcaligenes hominis</name>
    <dbReference type="NCBI Taxonomy" id="643674"/>
    <lineage>
        <taxon>Bacteria</taxon>
        <taxon>Pseudomonadati</taxon>
        <taxon>Pseudomonadota</taxon>
        <taxon>Betaproteobacteria</taxon>
        <taxon>Burkholderiales</taxon>
        <taxon>Alcaligenaceae</taxon>
        <taxon>Paenalcaligenes</taxon>
    </lineage>
</organism>
<dbReference type="InterPro" id="IPR018085">
    <property type="entry name" value="Ura-DNA_Glyclase_AS"/>
</dbReference>
<evidence type="ECO:0000313" key="16">
    <source>
        <dbReference type="Proteomes" id="UP000783934"/>
    </source>
</evidence>
<comment type="catalytic activity">
    <reaction evidence="1 9 11">
        <text>Hydrolyzes single-stranded DNA or mismatched double-stranded DNA and polynucleotides, releasing free uracil.</text>
        <dbReference type="EC" id="3.2.2.27"/>
    </reaction>
</comment>
<dbReference type="EMBL" id="JAATIZ010000002">
    <property type="protein sequence ID" value="NJB65099.1"/>
    <property type="molecule type" value="Genomic_DNA"/>
</dbReference>
<keyword evidence="16" id="KW-1185">Reference proteome</keyword>
<dbReference type="Pfam" id="PF03167">
    <property type="entry name" value="UDG"/>
    <property type="match status" value="1"/>
</dbReference>
<dbReference type="SUPFAM" id="SSF52141">
    <property type="entry name" value="Uracil-DNA glycosylase-like"/>
    <property type="match status" value="1"/>
</dbReference>
<evidence type="ECO:0000256" key="7">
    <source>
        <dbReference type="ARBA" id="ARBA00022801"/>
    </source>
</evidence>
<comment type="function">
    <text evidence="2 9 11">Excises uracil residues from the DNA which can arise as a result of misincorporation of dUMP residues by DNA polymerase or due to deamination of cytosine.</text>
</comment>
<dbReference type="AlphaFoldDB" id="A0A9D2VFB4"/>
<reference evidence="13" key="2">
    <citation type="journal article" date="2021" name="PeerJ">
        <title>Extensive microbial diversity within the chicken gut microbiome revealed by metagenomics and culture.</title>
        <authorList>
            <person name="Gilroy R."/>
            <person name="Ravi A."/>
            <person name="Getino M."/>
            <person name="Pursley I."/>
            <person name="Horton D.L."/>
            <person name="Alikhan N.F."/>
            <person name="Baker D."/>
            <person name="Gharbi K."/>
            <person name="Hall N."/>
            <person name="Watson M."/>
            <person name="Adriaenssens E.M."/>
            <person name="Foster-Nyarko E."/>
            <person name="Jarju S."/>
            <person name="Secka A."/>
            <person name="Antonio M."/>
            <person name="Oren A."/>
            <person name="Chaudhuri R.R."/>
            <person name="La Ragione R."/>
            <person name="Hildebrand F."/>
            <person name="Pallen M.J."/>
        </authorList>
    </citation>
    <scope>NUCLEOTIDE SEQUENCE</scope>
    <source>
        <strain evidence="13">CHK175-13533</strain>
    </source>
</reference>
<keyword evidence="6 9" id="KW-0227">DNA damage</keyword>
<reference evidence="14 16" key="1">
    <citation type="submission" date="2020-03" db="EMBL/GenBank/DDBJ databases">
        <title>Genomic Encyclopedia of Type Strains, Phase IV (KMG-IV): sequencing the most valuable type-strain genomes for metagenomic binning, comparative biology and taxonomic classification.</title>
        <authorList>
            <person name="Goeker M."/>
        </authorList>
    </citation>
    <scope>NUCLEOTIDE SEQUENCE [LARGE SCALE GENOMIC DNA]</scope>
    <source>
        <strain evidence="14 16">DSM 26613</strain>
    </source>
</reference>
<dbReference type="SMART" id="SM00986">
    <property type="entry name" value="UDG"/>
    <property type="match status" value="1"/>
</dbReference>
<dbReference type="SMART" id="SM00987">
    <property type="entry name" value="UreE_C"/>
    <property type="match status" value="1"/>
</dbReference>
<evidence type="ECO:0000256" key="6">
    <source>
        <dbReference type="ARBA" id="ARBA00022763"/>
    </source>
</evidence>
<sequence>MHMQQLGLLDQPETLNQLTGSLQPLVAALSPEWQSVLQQEPLQTKLQLLDYWLKQRLSAGAVIYPSNPFYALTLCQPADIKVIILGQDPYHGPGQAQGLAFSVPDYVPCPPSLRNIYEELHLEYPEYANYPPRHDLTPWVEQGVLLLNTSLTVEDGKAASHANKGWEHISDGILQHLLTLDTPKVFMLWGNHAQAKIELINAHKTGPIEILRSNHPSPLAAKRKPTPFIGSGQFKQCNAWLEAHGQTPIQWIAPS</sequence>
<dbReference type="EMBL" id="DYTQ01000046">
    <property type="protein sequence ID" value="HJH23606.1"/>
    <property type="molecule type" value="Genomic_DNA"/>
</dbReference>
<dbReference type="InterPro" id="IPR036895">
    <property type="entry name" value="Uracil-DNA_glycosylase-like_sf"/>
</dbReference>
<evidence type="ECO:0000313" key="13">
    <source>
        <dbReference type="EMBL" id="HJH23606.1"/>
    </source>
</evidence>
<dbReference type="PANTHER" id="PTHR11264:SF0">
    <property type="entry name" value="URACIL-DNA GLYCOSYLASE"/>
    <property type="match status" value="1"/>
</dbReference>
<reference evidence="13" key="3">
    <citation type="submission" date="2021-09" db="EMBL/GenBank/DDBJ databases">
        <authorList>
            <person name="Gilroy R."/>
        </authorList>
    </citation>
    <scope>NUCLEOTIDE SEQUENCE</scope>
    <source>
        <strain evidence="13">CHK175-13533</strain>
    </source>
</reference>
<name>A0A9D2VFB4_9BURK</name>
<proteinExistence type="inferred from homology"/>
<dbReference type="NCBIfam" id="NF003592">
    <property type="entry name" value="PRK05254.1-5"/>
    <property type="match status" value="1"/>
</dbReference>
<dbReference type="Proteomes" id="UP000783934">
    <property type="component" value="Unassembled WGS sequence"/>
</dbReference>
<accession>A0A9D2VFB4</accession>
<keyword evidence="8 9" id="KW-0234">DNA repair</keyword>
<evidence type="ECO:0000256" key="10">
    <source>
        <dbReference type="PROSITE-ProRule" id="PRU10072"/>
    </source>
</evidence>
<dbReference type="NCBIfam" id="NF003591">
    <property type="entry name" value="PRK05254.1-4"/>
    <property type="match status" value="1"/>
</dbReference>
<dbReference type="GO" id="GO:0004844">
    <property type="term" value="F:uracil DNA N-glycosylase activity"/>
    <property type="evidence" value="ECO:0007669"/>
    <property type="project" value="UniProtKB-UniRule"/>
</dbReference>